<proteinExistence type="predicted"/>
<protein>
    <submittedName>
        <fullName evidence="1">Uncharacterized protein</fullName>
    </submittedName>
</protein>
<accession>A0AAW1IYQ5</accession>
<keyword evidence="2" id="KW-1185">Reference proteome</keyword>
<dbReference type="EMBL" id="JASPKY010000477">
    <property type="protein sequence ID" value="KAK9695565.1"/>
    <property type="molecule type" value="Genomic_DNA"/>
</dbReference>
<evidence type="ECO:0000313" key="1">
    <source>
        <dbReference type="EMBL" id="KAK9695565.1"/>
    </source>
</evidence>
<organism evidence="1 2">
    <name type="scientific">Popillia japonica</name>
    <name type="common">Japanese beetle</name>
    <dbReference type="NCBI Taxonomy" id="7064"/>
    <lineage>
        <taxon>Eukaryota</taxon>
        <taxon>Metazoa</taxon>
        <taxon>Ecdysozoa</taxon>
        <taxon>Arthropoda</taxon>
        <taxon>Hexapoda</taxon>
        <taxon>Insecta</taxon>
        <taxon>Pterygota</taxon>
        <taxon>Neoptera</taxon>
        <taxon>Endopterygota</taxon>
        <taxon>Coleoptera</taxon>
        <taxon>Polyphaga</taxon>
        <taxon>Scarabaeiformia</taxon>
        <taxon>Scarabaeidae</taxon>
        <taxon>Rutelinae</taxon>
        <taxon>Popillia</taxon>
    </lineage>
</organism>
<evidence type="ECO:0000313" key="2">
    <source>
        <dbReference type="Proteomes" id="UP001458880"/>
    </source>
</evidence>
<gene>
    <name evidence="1" type="ORF">QE152_g32481</name>
</gene>
<dbReference type="AlphaFoldDB" id="A0AAW1IYQ5"/>
<name>A0AAW1IYQ5_POPJA</name>
<sequence>MKKFHAPPKNQEVEEGEVRELLNIIQYEATKPKINVISVVSFVKPSDVNRRLILEALPENQERENREVTPVILTNKESKSWRKQIDEWEKNKRFEKIGV</sequence>
<comment type="caution">
    <text evidence="1">The sequence shown here is derived from an EMBL/GenBank/DDBJ whole genome shotgun (WGS) entry which is preliminary data.</text>
</comment>
<dbReference type="Proteomes" id="UP001458880">
    <property type="component" value="Unassembled WGS sequence"/>
</dbReference>
<reference evidence="1 2" key="1">
    <citation type="journal article" date="2024" name="BMC Genomics">
        <title>De novo assembly and annotation of Popillia japonica's genome with initial clues to its potential as an invasive pest.</title>
        <authorList>
            <person name="Cucini C."/>
            <person name="Boschi S."/>
            <person name="Funari R."/>
            <person name="Cardaioli E."/>
            <person name="Iannotti N."/>
            <person name="Marturano G."/>
            <person name="Paoli F."/>
            <person name="Bruttini M."/>
            <person name="Carapelli A."/>
            <person name="Frati F."/>
            <person name="Nardi F."/>
        </authorList>
    </citation>
    <scope>NUCLEOTIDE SEQUENCE [LARGE SCALE GENOMIC DNA]</scope>
    <source>
        <strain evidence="1">DMR45628</strain>
    </source>
</reference>